<dbReference type="Proteomes" id="UP000276133">
    <property type="component" value="Unassembled WGS sequence"/>
</dbReference>
<evidence type="ECO:0000313" key="2">
    <source>
        <dbReference type="EMBL" id="RNA20994.1"/>
    </source>
</evidence>
<gene>
    <name evidence="2" type="ORF">BpHYR1_012966</name>
</gene>
<reference evidence="2 3" key="1">
    <citation type="journal article" date="2018" name="Sci. Rep.">
        <title>Genomic signatures of local adaptation to the degree of environmental predictability in rotifers.</title>
        <authorList>
            <person name="Franch-Gras L."/>
            <person name="Hahn C."/>
            <person name="Garcia-Roger E.M."/>
            <person name="Carmona M.J."/>
            <person name="Serra M."/>
            <person name="Gomez A."/>
        </authorList>
    </citation>
    <scope>NUCLEOTIDE SEQUENCE [LARGE SCALE GENOMIC DNA]</scope>
    <source>
        <strain evidence="2">HYR1</strain>
    </source>
</reference>
<sequence length="107" mass="12306">MYSINHIKESEEDDEERQEMNLEEREIINMEINEENSENQLPSNQLASTSIRSVGQRLDFRNIQIPKATSSESTAARLPLVTLRYNANKAANAQSEVENEIPKQQQM</sequence>
<evidence type="ECO:0000256" key="1">
    <source>
        <dbReference type="SAM" id="MobiDB-lite"/>
    </source>
</evidence>
<protein>
    <submittedName>
        <fullName evidence="2">Uncharacterized protein</fullName>
    </submittedName>
</protein>
<organism evidence="2 3">
    <name type="scientific">Brachionus plicatilis</name>
    <name type="common">Marine rotifer</name>
    <name type="synonym">Brachionus muelleri</name>
    <dbReference type="NCBI Taxonomy" id="10195"/>
    <lineage>
        <taxon>Eukaryota</taxon>
        <taxon>Metazoa</taxon>
        <taxon>Spiralia</taxon>
        <taxon>Gnathifera</taxon>
        <taxon>Rotifera</taxon>
        <taxon>Eurotatoria</taxon>
        <taxon>Monogononta</taxon>
        <taxon>Pseudotrocha</taxon>
        <taxon>Ploima</taxon>
        <taxon>Brachionidae</taxon>
        <taxon>Brachionus</taxon>
    </lineage>
</organism>
<dbReference type="AlphaFoldDB" id="A0A3M7RC70"/>
<accession>A0A3M7RC70</accession>
<name>A0A3M7RC70_BRAPC</name>
<evidence type="ECO:0000313" key="3">
    <source>
        <dbReference type="Proteomes" id="UP000276133"/>
    </source>
</evidence>
<keyword evidence="3" id="KW-1185">Reference proteome</keyword>
<proteinExistence type="predicted"/>
<feature type="region of interest" description="Disordered" evidence="1">
    <location>
        <begin position="1"/>
        <end position="20"/>
    </location>
</feature>
<comment type="caution">
    <text evidence="2">The sequence shown here is derived from an EMBL/GenBank/DDBJ whole genome shotgun (WGS) entry which is preliminary data.</text>
</comment>
<dbReference type="EMBL" id="REGN01003751">
    <property type="protein sequence ID" value="RNA20994.1"/>
    <property type="molecule type" value="Genomic_DNA"/>
</dbReference>